<dbReference type="EMBL" id="JAQIPB010000006">
    <property type="protein sequence ID" value="MDA7417343.1"/>
    <property type="molecule type" value="Genomic_DNA"/>
</dbReference>
<protein>
    <submittedName>
        <fullName evidence="3">Tripartite tricarboxylate transporter substrate binding protein</fullName>
    </submittedName>
</protein>
<organism evidence="3 4">
    <name type="scientific">Xenophilus arseniciresistens</name>
    <dbReference type="NCBI Taxonomy" id="1283306"/>
    <lineage>
        <taxon>Bacteria</taxon>
        <taxon>Pseudomonadati</taxon>
        <taxon>Pseudomonadota</taxon>
        <taxon>Betaproteobacteria</taxon>
        <taxon>Burkholderiales</taxon>
        <taxon>Comamonadaceae</taxon>
        <taxon>Xenophilus</taxon>
    </lineage>
</organism>
<dbReference type="InterPro" id="IPR006311">
    <property type="entry name" value="TAT_signal"/>
</dbReference>
<keyword evidence="4" id="KW-1185">Reference proteome</keyword>
<dbReference type="PANTHER" id="PTHR42928:SF5">
    <property type="entry name" value="BLR1237 PROTEIN"/>
    <property type="match status" value="1"/>
</dbReference>
<dbReference type="PIRSF" id="PIRSF017082">
    <property type="entry name" value="YflP"/>
    <property type="match status" value="1"/>
</dbReference>
<dbReference type="RefSeq" id="WP_271428581.1">
    <property type="nucleotide sequence ID" value="NZ_JAQIPB010000006.1"/>
</dbReference>
<keyword evidence="2" id="KW-0732">Signal</keyword>
<comment type="similarity">
    <text evidence="1">Belongs to the UPF0065 (bug) family.</text>
</comment>
<dbReference type="Gene3D" id="3.40.190.150">
    <property type="entry name" value="Bordetella uptake gene, domain 1"/>
    <property type="match status" value="1"/>
</dbReference>
<dbReference type="SUPFAM" id="SSF53850">
    <property type="entry name" value="Periplasmic binding protein-like II"/>
    <property type="match status" value="1"/>
</dbReference>
<gene>
    <name evidence="3" type="ORF">PGB34_13315</name>
</gene>
<dbReference type="AlphaFoldDB" id="A0AAE3N9X7"/>
<evidence type="ECO:0000256" key="1">
    <source>
        <dbReference type="ARBA" id="ARBA00006987"/>
    </source>
</evidence>
<dbReference type="Gene3D" id="3.40.190.10">
    <property type="entry name" value="Periplasmic binding protein-like II"/>
    <property type="match status" value="1"/>
</dbReference>
<dbReference type="InterPro" id="IPR005064">
    <property type="entry name" value="BUG"/>
</dbReference>
<dbReference type="Proteomes" id="UP001212602">
    <property type="component" value="Unassembled WGS sequence"/>
</dbReference>
<dbReference type="PROSITE" id="PS51318">
    <property type="entry name" value="TAT"/>
    <property type="match status" value="1"/>
</dbReference>
<feature type="signal peptide" evidence="2">
    <location>
        <begin position="1"/>
        <end position="31"/>
    </location>
</feature>
<evidence type="ECO:0000313" key="4">
    <source>
        <dbReference type="Proteomes" id="UP001212602"/>
    </source>
</evidence>
<comment type="caution">
    <text evidence="3">The sequence shown here is derived from an EMBL/GenBank/DDBJ whole genome shotgun (WGS) entry which is preliminary data.</text>
</comment>
<feature type="chain" id="PRO_5041962826" evidence="2">
    <location>
        <begin position="32"/>
        <end position="329"/>
    </location>
</feature>
<sequence length="329" mass="33917">MNRLTRRRATAVAALMLGAGLLAHGAAQAQAAWPAKTVTIVVAYPAGGDTDAMARIYAEKLGQRLGQAVVVDNRPGATGTLGAGYVSKSPADGYTLLFAPSTFAIAPLVLKGGVPMDVNKDFTPITQVGASPLLLVASTQSGLKDVKSLVAQAKGGKELAYGSSGSGSPMHIVGEMFNKAAGIKMTHVPYKGIAPGLADLLGGHLPTVYATPGAAAGYLADRKVVPLAVTGQGRSPILPEVPSLVELGYKDVDVTAWWGLFGPRGLPQDVAKKIDATMREVIKMPDVVAKLGTMAVTPEIADGATLGRTVANDHARFGKVIKEFGIQAD</sequence>
<accession>A0AAE3N9X7</accession>
<evidence type="ECO:0000256" key="2">
    <source>
        <dbReference type="SAM" id="SignalP"/>
    </source>
</evidence>
<name>A0AAE3N9X7_9BURK</name>
<evidence type="ECO:0000313" key="3">
    <source>
        <dbReference type="EMBL" id="MDA7417343.1"/>
    </source>
</evidence>
<proteinExistence type="inferred from homology"/>
<dbReference type="Pfam" id="PF03401">
    <property type="entry name" value="TctC"/>
    <property type="match status" value="1"/>
</dbReference>
<reference evidence="3" key="1">
    <citation type="submission" date="2023-01" db="EMBL/GenBank/DDBJ databases">
        <title>Xenophilus mangrovi sp. nov., isolated from soil of Mangrove nature reserve.</title>
        <authorList>
            <person name="Xu S."/>
            <person name="Liu Z."/>
            <person name="Xu Y."/>
        </authorList>
    </citation>
    <scope>NUCLEOTIDE SEQUENCE</scope>
    <source>
        <strain evidence="3">YW8</strain>
    </source>
</reference>
<dbReference type="CDD" id="cd07012">
    <property type="entry name" value="PBP2_Bug_TTT"/>
    <property type="match status" value="1"/>
</dbReference>
<dbReference type="InterPro" id="IPR042100">
    <property type="entry name" value="Bug_dom1"/>
</dbReference>
<dbReference type="PANTHER" id="PTHR42928">
    <property type="entry name" value="TRICARBOXYLATE-BINDING PROTEIN"/>
    <property type="match status" value="1"/>
</dbReference>